<organism evidence="2 3">
    <name type="scientific">Diaporthe eres</name>
    <name type="common">Phomopsis oblonga</name>
    <dbReference type="NCBI Taxonomy" id="83184"/>
    <lineage>
        <taxon>Eukaryota</taxon>
        <taxon>Fungi</taxon>
        <taxon>Dikarya</taxon>
        <taxon>Ascomycota</taxon>
        <taxon>Pezizomycotina</taxon>
        <taxon>Sordariomycetes</taxon>
        <taxon>Sordariomycetidae</taxon>
        <taxon>Diaporthales</taxon>
        <taxon>Diaporthaceae</taxon>
        <taxon>Diaporthe</taxon>
        <taxon>Diaporthe eres species complex</taxon>
    </lineage>
</organism>
<reference evidence="2 3" key="1">
    <citation type="submission" date="2024-02" db="EMBL/GenBank/DDBJ databases">
        <title>De novo assembly and annotation of 12 fungi associated with fruit tree decline syndrome in Ontario, Canada.</title>
        <authorList>
            <person name="Sulman M."/>
            <person name="Ellouze W."/>
            <person name="Ilyukhin E."/>
        </authorList>
    </citation>
    <scope>NUCLEOTIDE SEQUENCE [LARGE SCALE GENOMIC DNA]</scope>
    <source>
        <strain evidence="2 3">M169</strain>
    </source>
</reference>
<dbReference type="Proteomes" id="UP001430848">
    <property type="component" value="Unassembled WGS sequence"/>
</dbReference>
<gene>
    <name evidence="2" type="ORF">SLS63_012420</name>
</gene>
<accession>A0ABR1NRH3</accession>
<protein>
    <submittedName>
        <fullName evidence="2">Uncharacterized protein</fullName>
    </submittedName>
</protein>
<feature type="region of interest" description="Disordered" evidence="1">
    <location>
        <begin position="185"/>
        <end position="222"/>
    </location>
</feature>
<feature type="compositionally biased region" description="Polar residues" evidence="1">
    <location>
        <begin position="277"/>
        <end position="301"/>
    </location>
</feature>
<evidence type="ECO:0000313" key="2">
    <source>
        <dbReference type="EMBL" id="KAK7712376.1"/>
    </source>
</evidence>
<evidence type="ECO:0000256" key="1">
    <source>
        <dbReference type="SAM" id="MobiDB-lite"/>
    </source>
</evidence>
<feature type="region of interest" description="Disordered" evidence="1">
    <location>
        <begin position="1"/>
        <end position="56"/>
    </location>
</feature>
<feature type="region of interest" description="Disordered" evidence="1">
    <location>
        <begin position="250"/>
        <end position="301"/>
    </location>
</feature>
<name>A0ABR1NRH3_DIAER</name>
<dbReference type="EMBL" id="JAKNSF020000136">
    <property type="protein sequence ID" value="KAK7712376.1"/>
    <property type="molecule type" value="Genomic_DNA"/>
</dbReference>
<feature type="compositionally biased region" description="Low complexity" evidence="1">
    <location>
        <begin position="86"/>
        <end position="96"/>
    </location>
</feature>
<sequence>MTGPDPLPDQNPPPGSITEHHVSGGGQAQQLPPLREQPLQHQPPFQPFFTLVTDSTTHATHHPQVHYVFSDDDPEILTEALARHGQQSSPNASANRAPPPQAAPNERAIVLDLVPKSTDNSHSTQSTTGYDVAWASSLSSNWAVVTAKTSAMTEENSNNATSLDDETGAGQRLVLRIEGVGDNAVPAASTTSQTHGTRARGPSLDERDLRMSTSSPSVAAQEKAREDYGAIVDEFDKRMGILRKVVDAGLERQQSAPGPRVAGGELPAGAAAHHNWTHTLPPNYGQEQSVSQQGDQRGSAN</sequence>
<evidence type="ECO:0000313" key="3">
    <source>
        <dbReference type="Proteomes" id="UP001430848"/>
    </source>
</evidence>
<feature type="compositionally biased region" description="Low complexity" evidence="1">
    <location>
        <begin position="28"/>
        <end position="49"/>
    </location>
</feature>
<feature type="compositionally biased region" description="Pro residues" evidence="1">
    <location>
        <begin position="1"/>
        <end position="15"/>
    </location>
</feature>
<feature type="region of interest" description="Disordered" evidence="1">
    <location>
        <begin position="83"/>
        <end position="102"/>
    </location>
</feature>
<keyword evidence="3" id="KW-1185">Reference proteome</keyword>
<comment type="caution">
    <text evidence="2">The sequence shown here is derived from an EMBL/GenBank/DDBJ whole genome shotgun (WGS) entry which is preliminary data.</text>
</comment>
<proteinExistence type="predicted"/>